<comment type="caution">
    <text evidence="2">The sequence shown here is derived from an EMBL/GenBank/DDBJ whole genome shotgun (WGS) entry which is preliminary data.</text>
</comment>
<feature type="compositionally biased region" description="Polar residues" evidence="1">
    <location>
        <begin position="192"/>
        <end position="202"/>
    </location>
</feature>
<dbReference type="Proteomes" id="UP000749646">
    <property type="component" value="Unassembled WGS sequence"/>
</dbReference>
<feature type="compositionally biased region" description="Low complexity" evidence="1">
    <location>
        <begin position="311"/>
        <end position="330"/>
    </location>
</feature>
<name>A0A9P6LRS8_9FUNG</name>
<proteinExistence type="predicted"/>
<evidence type="ECO:0000313" key="2">
    <source>
        <dbReference type="EMBL" id="KAF9932917.1"/>
    </source>
</evidence>
<evidence type="ECO:0000256" key="1">
    <source>
        <dbReference type="SAM" id="MobiDB-lite"/>
    </source>
</evidence>
<feature type="non-terminal residue" evidence="2">
    <location>
        <position position="1"/>
    </location>
</feature>
<feature type="compositionally biased region" description="Polar residues" evidence="1">
    <location>
        <begin position="165"/>
        <end position="179"/>
    </location>
</feature>
<dbReference type="AlphaFoldDB" id="A0A9P6LRS8"/>
<dbReference type="EMBL" id="JAAAHW010009978">
    <property type="protein sequence ID" value="KAF9932917.1"/>
    <property type="molecule type" value="Genomic_DNA"/>
</dbReference>
<feature type="compositionally biased region" description="Basic and acidic residues" evidence="1">
    <location>
        <begin position="263"/>
        <end position="277"/>
    </location>
</feature>
<keyword evidence="3" id="KW-1185">Reference proteome</keyword>
<feature type="region of interest" description="Disordered" evidence="1">
    <location>
        <begin position="243"/>
        <end position="331"/>
    </location>
</feature>
<evidence type="ECO:0000313" key="3">
    <source>
        <dbReference type="Proteomes" id="UP000749646"/>
    </source>
</evidence>
<feature type="region of interest" description="Disordered" evidence="1">
    <location>
        <begin position="346"/>
        <end position="366"/>
    </location>
</feature>
<gene>
    <name evidence="2" type="ORF">BGZ65_004275</name>
</gene>
<sequence length="750" mass="84118">MDRASKVGWKEFIESSKAGADFFITKTPAEYNPEAYFKHRGATSSLQDLLTRELSEWIQFFSTSDKQIHHDIANSLKSYRKQSNFWDQLAERESQQRQSEQLMEQRKLDLRGQNVHQLRIDGEAMTRELLDGRSESYTSVSLKSPPAATSLAIGLSKRKRDEETTSSLEWKRQNSSAEGNVSADPDALPSSRLRTPSGTSDSEIVGGSDHIRKQLIDRHIQSKVGSPPVTYSQGLTGKPRICSRDAISTTSTTGDPSTAVRKCPRDALDDDGARLPKEPQLSKPSHTLISEESGVIGPPALRVLQESTEVGETGSHTASGSSTGQKQGQSRRVSFGISLTLDDLSTRLEPSVDDDDPSKITPPIYSPASSLRTEIASTDPGDTSFVDQGDPTQSTSRLYSWNFLDGEGRVDSDVDSHWKHNGTVIGADLMRFRTRTVENNGGLTDAYQKLAVNFIFLVEEEYRTDGLQEVLDDEIWETLYDAVRDRVQQLPNSVVIEAYEWAHRMANMKMEEFERMLDESPPEDRNLRAILTGMASNLQHWNTQERNEDTFLKSMLGPFLDTYFGKLKYTKSDWTPTQDDTTDADSSTLIPDYGTATLIGLRRYFVLLLEGKIADNAGQCQMWDDLTKLGMEMKSALDSILKLMPSSDVCVIGILVHEPSTEFYSMRIHAEGTYVMYKFASAFIASGATNAFPLIRLMEICDHAKRKVEQTVSEIRRVKVLESSNPKVPLSWLRPSFKKPKRYLITDYCN</sequence>
<organism evidence="2 3">
    <name type="scientific">Modicella reniformis</name>
    <dbReference type="NCBI Taxonomy" id="1440133"/>
    <lineage>
        <taxon>Eukaryota</taxon>
        <taxon>Fungi</taxon>
        <taxon>Fungi incertae sedis</taxon>
        <taxon>Mucoromycota</taxon>
        <taxon>Mortierellomycotina</taxon>
        <taxon>Mortierellomycetes</taxon>
        <taxon>Mortierellales</taxon>
        <taxon>Mortierellaceae</taxon>
        <taxon>Modicella</taxon>
    </lineage>
</organism>
<feature type="region of interest" description="Disordered" evidence="1">
    <location>
        <begin position="151"/>
        <end position="207"/>
    </location>
</feature>
<protein>
    <submittedName>
        <fullName evidence="2">Uncharacterized protein</fullName>
    </submittedName>
</protein>
<reference evidence="2" key="1">
    <citation type="journal article" date="2020" name="Fungal Divers.">
        <title>Resolving the Mortierellaceae phylogeny through synthesis of multi-gene phylogenetics and phylogenomics.</title>
        <authorList>
            <person name="Vandepol N."/>
            <person name="Liber J."/>
            <person name="Desiro A."/>
            <person name="Na H."/>
            <person name="Kennedy M."/>
            <person name="Barry K."/>
            <person name="Grigoriev I.V."/>
            <person name="Miller A.N."/>
            <person name="O'Donnell K."/>
            <person name="Stajich J.E."/>
            <person name="Bonito G."/>
        </authorList>
    </citation>
    <scope>NUCLEOTIDE SEQUENCE</scope>
    <source>
        <strain evidence="2">MES-2147</strain>
    </source>
</reference>
<accession>A0A9P6LRS8</accession>
<feature type="compositionally biased region" description="Polar residues" evidence="1">
    <location>
        <begin position="246"/>
        <end position="256"/>
    </location>
</feature>
<dbReference type="OrthoDB" id="2443381at2759"/>